<proteinExistence type="predicted"/>
<name>A0A8S5UGJ0_9CAUD</name>
<reference evidence="2" key="1">
    <citation type="journal article" date="2021" name="Proc. Natl. Acad. Sci. U.S.A.">
        <title>A Catalog of Tens of Thousands of Viruses from Human Metagenomes Reveals Hidden Associations with Chronic Diseases.</title>
        <authorList>
            <person name="Tisza M.J."/>
            <person name="Buck C.B."/>
        </authorList>
    </citation>
    <scope>NUCLEOTIDE SEQUENCE</scope>
    <source>
        <strain evidence="2">Ctshb19</strain>
    </source>
</reference>
<protein>
    <submittedName>
        <fullName evidence="2">Uncharacterized protein</fullName>
    </submittedName>
</protein>
<feature type="coiled-coil region" evidence="1">
    <location>
        <begin position="44"/>
        <end position="71"/>
    </location>
</feature>
<keyword evidence="1" id="KW-0175">Coiled coil</keyword>
<dbReference type="EMBL" id="BK016086">
    <property type="protein sequence ID" value="DAF93597.1"/>
    <property type="molecule type" value="Genomic_DNA"/>
</dbReference>
<accession>A0A8S5UGJ0</accession>
<evidence type="ECO:0000256" key="1">
    <source>
        <dbReference type="SAM" id="Coils"/>
    </source>
</evidence>
<evidence type="ECO:0000313" key="2">
    <source>
        <dbReference type="EMBL" id="DAF93597.1"/>
    </source>
</evidence>
<organism evidence="2">
    <name type="scientific">Myoviridae sp. ctshb19</name>
    <dbReference type="NCBI Taxonomy" id="2825194"/>
    <lineage>
        <taxon>Viruses</taxon>
        <taxon>Duplodnaviria</taxon>
        <taxon>Heunggongvirae</taxon>
        <taxon>Uroviricota</taxon>
        <taxon>Caudoviricetes</taxon>
    </lineage>
</organism>
<sequence length="117" mass="13332">MIELLDDPETVNSLEDDQHVLVGGVECVFNCDSVRVPNSNYVYLTTYSSRVAEYHAEVERLENEMRGLGEMECVIQMAGHCIYPDYIQNFRQTENGAAMMSREQMIDILKSGQYVLA</sequence>